<keyword evidence="1" id="KW-0540">Nuclease</keyword>
<dbReference type="GO" id="GO:0003676">
    <property type="term" value="F:nucleic acid binding"/>
    <property type="evidence" value="ECO:0007669"/>
    <property type="project" value="InterPro"/>
</dbReference>
<evidence type="ECO:0000256" key="3">
    <source>
        <dbReference type="ARBA" id="ARBA00022801"/>
    </source>
</evidence>
<dbReference type="Gene3D" id="2.40.50.90">
    <property type="match status" value="1"/>
</dbReference>
<dbReference type="OrthoDB" id="4376109at2"/>
<dbReference type="PROSITE" id="PS50830">
    <property type="entry name" value="TNASE_3"/>
    <property type="match status" value="1"/>
</dbReference>
<evidence type="ECO:0000256" key="1">
    <source>
        <dbReference type="ARBA" id="ARBA00022722"/>
    </source>
</evidence>
<dbReference type="InterPro" id="IPR035437">
    <property type="entry name" value="SNase_OB-fold_sf"/>
</dbReference>
<dbReference type="GO" id="GO:0004519">
    <property type="term" value="F:endonuclease activity"/>
    <property type="evidence" value="ECO:0007669"/>
    <property type="project" value="UniProtKB-KW"/>
</dbReference>
<dbReference type="PROSITE" id="PS51257">
    <property type="entry name" value="PROKAR_LIPOPROTEIN"/>
    <property type="match status" value="1"/>
</dbReference>
<keyword evidence="6" id="KW-1185">Reference proteome</keyword>
<gene>
    <name evidence="5" type="primary">yncB</name>
    <name evidence="5" type="ORF">BN997_03019</name>
</gene>
<dbReference type="SUPFAM" id="SSF50199">
    <property type="entry name" value="Staphylococcal nuclease"/>
    <property type="match status" value="1"/>
</dbReference>
<dbReference type="InterPro" id="IPR002071">
    <property type="entry name" value="Thermonucl_AS"/>
</dbReference>
<dbReference type="Pfam" id="PF00565">
    <property type="entry name" value="SNase"/>
    <property type="match status" value="1"/>
</dbReference>
<name>A0A0A1MJ62_9BACI</name>
<dbReference type="STRING" id="545501.BN997_03019"/>
<evidence type="ECO:0000313" key="5">
    <source>
        <dbReference type="EMBL" id="CEI83128.1"/>
    </source>
</evidence>
<dbReference type="SMART" id="SM00318">
    <property type="entry name" value="SNc"/>
    <property type="match status" value="1"/>
</dbReference>
<evidence type="ECO:0000256" key="2">
    <source>
        <dbReference type="ARBA" id="ARBA00022759"/>
    </source>
</evidence>
<dbReference type="Proteomes" id="UP000040453">
    <property type="component" value="Unassembled WGS sequence"/>
</dbReference>
<dbReference type="PANTHER" id="PTHR12302:SF3">
    <property type="entry name" value="SERINE_THREONINE-PROTEIN KINASE 31"/>
    <property type="match status" value="1"/>
</dbReference>
<accession>A0A0A1MJ62</accession>
<keyword evidence="3" id="KW-0378">Hydrolase</keyword>
<dbReference type="GO" id="GO:0016787">
    <property type="term" value="F:hydrolase activity"/>
    <property type="evidence" value="ECO:0007669"/>
    <property type="project" value="UniProtKB-KW"/>
</dbReference>
<dbReference type="PROSITE" id="PS01123">
    <property type="entry name" value="TNASE_1"/>
    <property type="match status" value="1"/>
</dbReference>
<dbReference type="InterPro" id="IPR016071">
    <property type="entry name" value="Staphylococal_nuclease_OB-fold"/>
</dbReference>
<dbReference type="RefSeq" id="WP_052485027.1">
    <property type="nucleotide sequence ID" value="NZ_CAXOIH010000023.1"/>
</dbReference>
<dbReference type="PANTHER" id="PTHR12302">
    <property type="entry name" value="EBNA2 BINDING PROTEIN P100"/>
    <property type="match status" value="1"/>
</dbReference>
<feature type="domain" description="TNase-like" evidence="4">
    <location>
        <begin position="31"/>
        <end position="165"/>
    </location>
</feature>
<proteinExistence type="predicted"/>
<evidence type="ECO:0000313" key="6">
    <source>
        <dbReference type="Proteomes" id="UP000040453"/>
    </source>
</evidence>
<reference evidence="5 6" key="1">
    <citation type="submission" date="2014-11" db="EMBL/GenBank/DDBJ databases">
        <authorList>
            <person name="Urmite Genomes Urmite Genomes"/>
        </authorList>
    </citation>
    <scope>NUCLEOTIDE SEQUENCE [LARGE SCALE GENOMIC DNA]</scope>
    <source>
        <strain evidence="5 6">Oc5</strain>
    </source>
</reference>
<dbReference type="EMBL" id="CDGG01000001">
    <property type="protein sequence ID" value="CEI83128.1"/>
    <property type="molecule type" value="Genomic_DNA"/>
</dbReference>
<keyword evidence="2 5" id="KW-0255">Endonuclease</keyword>
<protein>
    <submittedName>
        <fullName evidence="5">Endonuclease YncB</fullName>
    </submittedName>
</protein>
<organism evidence="5 6">
    <name type="scientific">Oceanobacillus oncorhynchi</name>
    <dbReference type="NCBI Taxonomy" id="545501"/>
    <lineage>
        <taxon>Bacteria</taxon>
        <taxon>Bacillati</taxon>
        <taxon>Bacillota</taxon>
        <taxon>Bacilli</taxon>
        <taxon>Bacillales</taxon>
        <taxon>Bacillaceae</taxon>
        <taxon>Oceanobacillus</taxon>
    </lineage>
</organism>
<sequence length="176" mass="20248">MKKLFILFASLFVLTGCELLDFLEDNEPAEGRELVTVERVVDGDTVIVHLEDGTRERVRLLLIDTPESVKPDTEVQPFGEEASDFAKELMPEGETVELERGNPERDDYDRMLAYIWADGDNVNQLLVEEGYARVGFVYEPNTKYLEELEQAQEEAKEHGENIWSIPGYAESRFHEY</sequence>
<evidence type="ECO:0000259" key="4">
    <source>
        <dbReference type="PROSITE" id="PS50830"/>
    </source>
</evidence>
<dbReference type="AlphaFoldDB" id="A0A0A1MJ62"/>